<dbReference type="AlphaFoldDB" id="A0A0A9TQ64"/>
<sequence>MFQTIQQGTRANNPQLSWWFLPFCVTFSCKWISQNWSCNTLHGSWTFIMLCSSEHVNPPVLTSFLFAEC</sequence>
<proteinExistence type="predicted"/>
<dbReference type="EMBL" id="GBRH01279828">
    <property type="protein sequence ID" value="JAD18067.1"/>
    <property type="molecule type" value="Transcribed_RNA"/>
</dbReference>
<protein>
    <submittedName>
        <fullName evidence="1">Uncharacterized protein</fullName>
    </submittedName>
</protein>
<organism evidence="1">
    <name type="scientific">Arundo donax</name>
    <name type="common">Giant reed</name>
    <name type="synonym">Donax arundinaceus</name>
    <dbReference type="NCBI Taxonomy" id="35708"/>
    <lineage>
        <taxon>Eukaryota</taxon>
        <taxon>Viridiplantae</taxon>
        <taxon>Streptophyta</taxon>
        <taxon>Embryophyta</taxon>
        <taxon>Tracheophyta</taxon>
        <taxon>Spermatophyta</taxon>
        <taxon>Magnoliopsida</taxon>
        <taxon>Liliopsida</taxon>
        <taxon>Poales</taxon>
        <taxon>Poaceae</taxon>
        <taxon>PACMAD clade</taxon>
        <taxon>Arundinoideae</taxon>
        <taxon>Arundineae</taxon>
        <taxon>Arundo</taxon>
    </lineage>
</organism>
<reference evidence="1" key="1">
    <citation type="submission" date="2014-09" db="EMBL/GenBank/DDBJ databases">
        <authorList>
            <person name="Magalhaes I.L.F."/>
            <person name="Oliveira U."/>
            <person name="Santos F.R."/>
            <person name="Vidigal T.H.D.A."/>
            <person name="Brescovit A.D."/>
            <person name="Santos A.J."/>
        </authorList>
    </citation>
    <scope>NUCLEOTIDE SEQUENCE</scope>
    <source>
        <tissue evidence="1">Shoot tissue taken approximately 20 cm above the soil surface</tissue>
    </source>
</reference>
<evidence type="ECO:0000313" key="1">
    <source>
        <dbReference type="EMBL" id="JAD18067.1"/>
    </source>
</evidence>
<reference evidence="1" key="2">
    <citation type="journal article" date="2015" name="Data Brief">
        <title>Shoot transcriptome of the giant reed, Arundo donax.</title>
        <authorList>
            <person name="Barrero R.A."/>
            <person name="Guerrero F.D."/>
            <person name="Moolhuijzen P."/>
            <person name="Goolsby J.A."/>
            <person name="Tidwell J."/>
            <person name="Bellgard S.E."/>
            <person name="Bellgard M.I."/>
        </authorList>
    </citation>
    <scope>NUCLEOTIDE SEQUENCE</scope>
    <source>
        <tissue evidence="1">Shoot tissue taken approximately 20 cm above the soil surface</tissue>
    </source>
</reference>
<name>A0A0A9TQ64_ARUDO</name>
<accession>A0A0A9TQ64</accession>